<organism evidence="1 2">
    <name type="scientific">Prevotella pectinovora</name>
    <dbReference type="NCBI Taxonomy" id="1602169"/>
    <lineage>
        <taxon>Bacteria</taxon>
        <taxon>Pseudomonadati</taxon>
        <taxon>Bacteroidota</taxon>
        <taxon>Bacteroidia</taxon>
        <taxon>Bacteroidales</taxon>
        <taxon>Prevotellaceae</taxon>
        <taxon>Prevotella</taxon>
    </lineage>
</organism>
<evidence type="ECO:0000313" key="1">
    <source>
        <dbReference type="EMBL" id="KIP64700.1"/>
    </source>
</evidence>
<accession>A0A0D0IYK7</accession>
<dbReference type="Pfam" id="PF14391">
    <property type="entry name" value="DUF4421"/>
    <property type="match status" value="1"/>
</dbReference>
<dbReference type="AlphaFoldDB" id="A0A0D0IYK7"/>
<keyword evidence="2" id="KW-1185">Reference proteome</keyword>
<dbReference type="EMBL" id="JXQK01000018">
    <property type="protein sequence ID" value="KIP64700.1"/>
    <property type="molecule type" value="Genomic_DNA"/>
</dbReference>
<name>A0A0D0IYK7_9BACT</name>
<dbReference type="STRING" id="1602171.ST44_01410"/>
<protein>
    <submittedName>
        <fullName evidence="1">Contig18, whole genome shotgun sequence</fullName>
    </submittedName>
</protein>
<sequence>MSRTCDTVRSARKTDFLHSVGNFFTRIFRGFNDIDTAYIEPQHYNYTFMMQNTNTYEEYTLKSKSGQSVTFAPKPTIKVGPYIGWRWFFIGYTFDVDNFAGGGNKKEFDLSLYSSLLGLDLYYRKSGDNYRIISTNVFGDKGRESFRKVAFSGINSSIKGFDVYYIFNHKKFSYPAAFSQSTCQKRSCGSPLVGVGYTSHSISLDYEELEKALQTYGKTHFGMSEDEVALDSGLMFRNVKYSSISVSGGYAYNWVFMKNCLFSASLSLAIAYKESEGDQSSADDRKLKAFNFNNFNLDGIGRFGVVWNNKKWYVGASSVLHTYNYKKSRFSSNGYFGSFNIYAGVNFGKKREYK</sequence>
<comment type="caution">
    <text evidence="1">The sequence shown here is derived from an EMBL/GenBank/DDBJ whole genome shotgun (WGS) entry which is preliminary data.</text>
</comment>
<dbReference type="Proteomes" id="UP000032046">
    <property type="component" value="Unassembled WGS sequence"/>
</dbReference>
<proteinExistence type="predicted"/>
<dbReference type="InterPro" id="IPR025535">
    <property type="entry name" value="DUF4421"/>
</dbReference>
<gene>
    <name evidence="1" type="ORF">ST44_01410</name>
</gene>
<reference evidence="1 2" key="1">
    <citation type="submission" date="2015-01" db="EMBL/GenBank/DDBJ databases">
        <title>Comparative genomics of non-oral Prevotella species.</title>
        <authorList>
            <person name="Accetto T."/>
            <person name="Nograsek B."/>
            <person name="Avgustin G."/>
        </authorList>
    </citation>
    <scope>NUCLEOTIDE SEQUENCE [LARGE SCALE GENOMIC DNA]</scope>
    <source>
        <strain evidence="1 2">P5-119</strain>
    </source>
</reference>
<evidence type="ECO:0000313" key="2">
    <source>
        <dbReference type="Proteomes" id="UP000032046"/>
    </source>
</evidence>